<proteinExistence type="predicted"/>
<gene>
    <name evidence="1" type="ORF">H2198_001868</name>
</gene>
<comment type="caution">
    <text evidence="1">The sequence shown here is derived from an EMBL/GenBank/DDBJ whole genome shotgun (WGS) entry which is preliminary data.</text>
</comment>
<accession>A0ACC3AFZ3</accession>
<reference evidence="1" key="1">
    <citation type="submission" date="2022-10" db="EMBL/GenBank/DDBJ databases">
        <title>Culturing micro-colonial fungi from biological soil crusts in the Mojave desert and describing Neophaeococcomyces mojavensis, and introducing the new genera and species Taxawa tesnikishii.</title>
        <authorList>
            <person name="Kurbessoian T."/>
            <person name="Stajich J.E."/>
        </authorList>
    </citation>
    <scope>NUCLEOTIDE SEQUENCE</scope>
    <source>
        <strain evidence="1">JES_112</strain>
    </source>
</reference>
<keyword evidence="2" id="KW-1185">Reference proteome</keyword>
<evidence type="ECO:0000313" key="1">
    <source>
        <dbReference type="EMBL" id="KAJ9661692.1"/>
    </source>
</evidence>
<evidence type="ECO:0000313" key="2">
    <source>
        <dbReference type="Proteomes" id="UP001172386"/>
    </source>
</evidence>
<sequence>MPLQRRTMCQYCPVEILSTITTFASTTSVPTTVKTETKVAPLATSDNDFEPGSPGNSAILSLTIPVQGGASSAVIPDLTSSSSIETAINPTTFINLTTLTPTDPGSNSSTISDNSPTPTPTPTTLASITTALSSSSSEALNTSVRTSTSAPLSPSTLSGTATTSTTSPSSITAPHSTNLPTTTLILLTFLIILPTIHLLIFFTYRRLCPAHYQKTEKYCPIRLVYRSIASLPPFAAIERRRQRNKTIRQRQQEYTTARRSTRLGGAVGGGSDTLNCDGSWVREEMLRRKKVGGLDGCAASQDPVVVSGTHQRRSFWWWISGYFSRRDTDGSVDGLRDETAMREKGYVQGGLTEDERWKEEKDLAGFSAGATG</sequence>
<name>A0ACC3AFZ3_9EURO</name>
<organism evidence="1 2">
    <name type="scientific">Neophaeococcomyces mojaviensis</name>
    <dbReference type="NCBI Taxonomy" id="3383035"/>
    <lineage>
        <taxon>Eukaryota</taxon>
        <taxon>Fungi</taxon>
        <taxon>Dikarya</taxon>
        <taxon>Ascomycota</taxon>
        <taxon>Pezizomycotina</taxon>
        <taxon>Eurotiomycetes</taxon>
        <taxon>Chaetothyriomycetidae</taxon>
        <taxon>Chaetothyriales</taxon>
        <taxon>Chaetothyriales incertae sedis</taxon>
        <taxon>Neophaeococcomyces</taxon>
    </lineage>
</organism>
<dbReference type="EMBL" id="JAPDRQ010000021">
    <property type="protein sequence ID" value="KAJ9661692.1"/>
    <property type="molecule type" value="Genomic_DNA"/>
</dbReference>
<dbReference type="Proteomes" id="UP001172386">
    <property type="component" value="Unassembled WGS sequence"/>
</dbReference>
<protein>
    <submittedName>
        <fullName evidence="1">Uncharacterized protein</fullName>
    </submittedName>
</protein>